<evidence type="ECO:0000259" key="14">
    <source>
        <dbReference type="Pfam" id="PF16363"/>
    </source>
</evidence>
<evidence type="ECO:0000256" key="12">
    <source>
        <dbReference type="ARBA" id="ARBA00023136"/>
    </source>
</evidence>
<comment type="subcellular location">
    <subcellularLocation>
        <location evidence="2">Golgi apparatus</location>
        <location evidence="2">Golgi stack membrane</location>
        <topology evidence="2">Single-pass type II membrane protein</topology>
    </subcellularLocation>
</comment>
<evidence type="ECO:0000256" key="2">
    <source>
        <dbReference type="ARBA" id="ARBA00004447"/>
    </source>
</evidence>
<keyword evidence="6" id="KW-0812">Transmembrane</keyword>
<evidence type="ECO:0000256" key="5">
    <source>
        <dbReference type="ARBA" id="ARBA00012290"/>
    </source>
</evidence>
<protein>
    <recommendedName>
        <fullName evidence="5">UDP-glucuronate decarboxylase</fullName>
        <ecNumber evidence="5">4.1.1.35</ecNumber>
    </recommendedName>
</protein>
<proteinExistence type="inferred from homology"/>
<evidence type="ECO:0000256" key="7">
    <source>
        <dbReference type="ARBA" id="ARBA00022793"/>
    </source>
</evidence>
<dbReference type="GO" id="GO:0048040">
    <property type="term" value="F:UDP-glucuronate decarboxylase activity"/>
    <property type="evidence" value="ECO:0007669"/>
    <property type="project" value="UniProtKB-EC"/>
</dbReference>
<evidence type="ECO:0000256" key="3">
    <source>
        <dbReference type="ARBA" id="ARBA00005100"/>
    </source>
</evidence>
<dbReference type="GO" id="GO:0042732">
    <property type="term" value="P:D-xylose metabolic process"/>
    <property type="evidence" value="ECO:0007669"/>
    <property type="project" value="InterPro"/>
</dbReference>
<evidence type="ECO:0000256" key="9">
    <source>
        <dbReference type="ARBA" id="ARBA00022989"/>
    </source>
</evidence>
<dbReference type="AlphaFoldDB" id="A0A381WHT5"/>
<evidence type="ECO:0000256" key="8">
    <source>
        <dbReference type="ARBA" id="ARBA00022968"/>
    </source>
</evidence>
<accession>A0A381WHT5</accession>
<keyword evidence="12" id="KW-0472">Membrane</keyword>
<dbReference type="PANTHER" id="PTHR43078:SF6">
    <property type="entry name" value="UDP-GLUCURONIC ACID DECARBOXYLASE 1"/>
    <property type="match status" value="1"/>
</dbReference>
<comment type="similarity">
    <text evidence="4">Belongs to the NAD(P)-dependent epimerase/dehydratase family. UDP-glucuronic acid decarboxylase subfamily.</text>
</comment>
<keyword evidence="7" id="KW-0210">Decarboxylase</keyword>
<keyword evidence="9" id="KW-1133">Transmembrane helix</keyword>
<keyword evidence="10" id="KW-0520">NAD</keyword>
<keyword evidence="8" id="KW-0735">Signal-anchor</keyword>
<evidence type="ECO:0000256" key="11">
    <source>
        <dbReference type="ARBA" id="ARBA00023034"/>
    </source>
</evidence>
<dbReference type="InterPro" id="IPR016040">
    <property type="entry name" value="NAD(P)-bd_dom"/>
</dbReference>
<dbReference type="Pfam" id="PF16363">
    <property type="entry name" value="GDP_Man_Dehyd"/>
    <property type="match status" value="1"/>
</dbReference>
<dbReference type="GO" id="GO:0070403">
    <property type="term" value="F:NAD+ binding"/>
    <property type="evidence" value="ECO:0007669"/>
    <property type="project" value="InterPro"/>
</dbReference>
<organism evidence="15">
    <name type="scientific">marine metagenome</name>
    <dbReference type="NCBI Taxonomy" id="408172"/>
    <lineage>
        <taxon>unclassified sequences</taxon>
        <taxon>metagenomes</taxon>
        <taxon>ecological metagenomes</taxon>
    </lineage>
</organism>
<dbReference type="UniPathway" id="UPA00796">
    <property type="reaction ID" value="UER00771"/>
</dbReference>
<sequence>MVDGNQTFFLTGGAGFIGSHLTEAILAGGDRVLSIDNLSTGSMDNVTHFLGHPNHRFEQASITDRGVMERMASEADVIVHLAAAVGVKLIVEHPVQTIETNVMGTEEILRVALRNKCRVLIASTSEVYGKGSKFPFAEEDDVLLGATSKSRWAYAASKMVDEFLGLAYWREFGLDVVPFRLFNTIGPRQTGQYGMVVPRFIRQALGGEPITVYGDGSQRRCFCDVRDVVPAILGLAGHSDAPGRVYNIGGTEEVSIQELAERVVEMTESDSQIIKVPYSEAYAPGFEDMERRVPDTERIHKLLGWKPKRSLREILSDVISYERRRIS</sequence>
<dbReference type="EC" id="4.1.1.35" evidence="5"/>
<dbReference type="GO" id="GO:0032580">
    <property type="term" value="C:Golgi cisterna membrane"/>
    <property type="evidence" value="ECO:0007669"/>
    <property type="project" value="UniProtKB-SubCell"/>
</dbReference>
<dbReference type="GO" id="GO:0033320">
    <property type="term" value="P:UDP-D-xylose biosynthetic process"/>
    <property type="evidence" value="ECO:0007669"/>
    <property type="project" value="UniProtKB-UniPathway"/>
</dbReference>
<dbReference type="InterPro" id="IPR036291">
    <property type="entry name" value="NAD(P)-bd_dom_sf"/>
</dbReference>
<comment type="pathway">
    <text evidence="3">Nucleotide-sugar biosynthesis; UDP-alpha-D-xylose biosynthesis; UDP-alpha-D-xylose from UDP-alpha-D-glucuronate: step 1/1.</text>
</comment>
<dbReference type="EMBL" id="UINC01011842">
    <property type="protein sequence ID" value="SVA52012.1"/>
    <property type="molecule type" value="Genomic_DNA"/>
</dbReference>
<evidence type="ECO:0000256" key="10">
    <source>
        <dbReference type="ARBA" id="ARBA00023027"/>
    </source>
</evidence>
<dbReference type="SUPFAM" id="SSF51735">
    <property type="entry name" value="NAD(P)-binding Rossmann-fold domains"/>
    <property type="match status" value="1"/>
</dbReference>
<keyword evidence="13" id="KW-0456">Lyase</keyword>
<feature type="domain" description="NAD(P)-binding" evidence="14">
    <location>
        <begin position="10"/>
        <end position="317"/>
    </location>
</feature>
<evidence type="ECO:0000256" key="6">
    <source>
        <dbReference type="ARBA" id="ARBA00022692"/>
    </source>
</evidence>
<keyword evidence="11" id="KW-0333">Golgi apparatus</keyword>
<evidence type="ECO:0000256" key="1">
    <source>
        <dbReference type="ARBA" id="ARBA00001911"/>
    </source>
</evidence>
<dbReference type="PANTHER" id="PTHR43078">
    <property type="entry name" value="UDP-GLUCURONIC ACID DECARBOXYLASE-RELATED"/>
    <property type="match status" value="1"/>
</dbReference>
<evidence type="ECO:0000256" key="13">
    <source>
        <dbReference type="ARBA" id="ARBA00023239"/>
    </source>
</evidence>
<evidence type="ECO:0000313" key="15">
    <source>
        <dbReference type="EMBL" id="SVA52012.1"/>
    </source>
</evidence>
<comment type="cofactor">
    <cofactor evidence="1">
        <name>NAD(+)</name>
        <dbReference type="ChEBI" id="CHEBI:57540"/>
    </cofactor>
</comment>
<reference evidence="15" key="1">
    <citation type="submission" date="2018-05" db="EMBL/GenBank/DDBJ databases">
        <authorList>
            <person name="Lanie J.A."/>
            <person name="Ng W.-L."/>
            <person name="Kazmierczak K.M."/>
            <person name="Andrzejewski T.M."/>
            <person name="Davidsen T.M."/>
            <person name="Wayne K.J."/>
            <person name="Tettelin H."/>
            <person name="Glass J.I."/>
            <person name="Rusch D."/>
            <person name="Podicherti R."/>
            <person name="Tsui H.-C.T."/>
            <person name="Winkler M.E."/>
        </authorList>
    </citation>
    <scope>NUCLEOTIDE SEQUENCE</scope>
</reference>
<dbReference type="Gene3D" id="3.40.50.720">
    <property type="entry name" value="NAD(P)-binding Rossmann-like Domain"/>
    <property type="match status" value="1"/>
</dbReference>
<name>A0A381WHT5_9ZZZZ</name>
<dbReference type="InterPro" id="IPR044516">
    <property type="entry name" value="UXS-like"/>
</dbReference>
<evidence type="ECO:0000256" key="4">
    <source>
        <dbReference type="ARBA" id="ARBA00007505"/>
    </source>
</evidence>
<gene>
    <name evidence="15" type="ORF">METZ01_LOCUS104866</name>
</gene>